<dbReference type="EMBL" id="JBIQWL010000009">
    <property type="protein sequence ID" value="MFH8252378.1"/>
    <property type="molecule type" value="Genomic_DNA"/>
</dbReference>
<reference evidence="1 2" key="1">
    <citation type="submission" date="2024-09" db="EMBL/GenBank/DDBJ databases">
        <authorList>
            <person name="Pan X."/>
        </authorList>
    </citation>
    <scope>NUCLEOTIDE SEQUENCE [LARGE SCALE GENOMIC DNA]</scope>
    <source>
        <strain evidence="1 2">B2969</strain>
    </source>
</reference>
<evidence type="ECO:0000313" key="1">
    <source>
        <dbReference type="EMBL" id="MFH8252378.1"/>
    </source>
</evidence>
<dbReference type="RefSeq" id="WP_397557808.1">
    <property type="nucleotide sequence ID" value="NZ_JBIQWL010000009.1"/>
</dbReference>
<dbReference type="PANTHER" id="PTHR40658">
    <property type="match status" value="1"/>
</dbReference>
<evidence type="ECO:0000313" key="2">
    <source>
        <dbReference type="Proteomes" id="UP001610861"/>
    </source>
</evidence>
<sequence length="170" mass="19161">MATDHRDELVRRNDDEYAQLKTLVAGIRDGGRIDEVFAGEARDRNVRDVLAHLLAWHLLLEGWYEEGMIGGSPAIPADGYTWRQLDALNVVLRDQWQEAAIEDVERRLDASHAGLQRLLVAHSDEELFDASVYPWTRGLKLGEFCLECGGNHYLWARDTITAGLPDSGHP</sequence>
<dbReference type="Pfam" id="PF08020">
    <property type="entry name" value="DUF1706"/>
    <property type="match status" value="1"/>
</dbReference>
<dbReference type="Gene3D" id="1.20.120.450">
    <property type="entry name" value="dinb family like domain"/>
    <property type="match status" value="1"/>
</dbReference>
<accession>A0ABW7QDC6</accession>
<proteinExistence type="predicted"/>
<organism evidence="1 2">
    <name type="scientific">Microbacterium alkaliflavum</name>
    <dbReference type="NCBI Taxonomy" id="3248839"/>
    <lineage>
        <taxon>Bacteria</taxon>
        <taxon>Bacillati</taxon>
        <taxon>Actinomycetota</taxon>
        <taxon>Actinomycetes</taxon>
        <taxon>Micrococcales</taxon>
        <taxon>Microbacteriaceae</taxon>
        <taxon>Microbacterium</taxon>
    </lineage>
</organism>
<protein>
    <submittedName>
        <fullName evidence="1">ClbS/DfsB family four-helix bundle protein</fullName>
    </submittedName>
</protein>
<dbReference type="PANTHER" id="PTHR40658:SF4">
    <property type="entry name" value="HYPOTHETICAL CYTOSOLIC PROTEIN"/>
    <property type="match status" value="1"/>
</dbReference>
<dbReference type="Proteomes" id="UP001610861">
    <property type="component" value="Unassembled WGS sequence"/>
</dbReference>
<keyword evidence="2" id="KW-1185">Reference proteome</keyword>
<name>A0ABW7QDC6_9MICO</name>
<comment type="caution">
    <text evidence="1">The sequence shown here is derived from an EMBL/GenBank/DDBJ whole genome shotgun (WGS) entry which is preliminary data.</text>
</comment>
<dbReference type="InterPro" id="IPR034660">
    <property type="entry name" value="DinB/YfiT-like"/>
</dbReference>
<dbReference type="InterPro" id="IPR012550">
    <property type="entry name" value="DUF1706"/>
</dbReference>
<gene>
    <name evidence="1" type="ORF">ACH3VR_18575</name>
</gene>